<feature type="compositionally biased region" description="Basic and acidic residues" evidence="10">
    <location>
        <begin position="106"/>
        <end position="150"/>
    </location>
</feature>
<feature type="transmembrane region" description="Helical" evidence="11">
    <location>
        <begin position="12"/>
        <end position="35"/>
    </location>
</feature>
<dbReference type="GO" id="GO:0005886">
    <property type="term" value="C:plasma membrane"/>
    <property type="evidence" value="ECO:0007669"/>
    <property type="project" value="UniProtKB-SubCell"/>
</dbReference>
<dbReference type="RefSeq" id="WP_013853613.1">
    <property type="nucleotide sequence ID" value="NZ_CP061341.1"/>
</dbReference>
<evidence type="ECO:0000256" key="9">
    <source>
        <dbReference type="ARBA" id="ARBA00023136"/>
    </source>
</evidence>
<gene>
    <name evidence="13" type="primary">yajC</name>
    <name evidence="13" type="ORF">QEJ78_05425</name>
    <name evidence="12" type="ORF">SAMN02983011_00273</name>
</gene>
<dbReference type="GO" id="GO:0015031">
    <property type="term" value="P:protein transport"/>
    <property type="evidence" value="ECO:0007669"/>
    <property type="project" value="UniProtKB-KW"/>
</dbReference>
<keyword evidence="3" id="KW-0813">Transport</keyword>
<protein>
    <submittedName>
        <fullName evidence="12 13">Protein translocase subunit yajC</fullName>
    </submittedName>
</protein>
<reference evidence="13" key="2">
    <citation type="journal article" date="2022" name="Food Funct.">
        <title>Lactobacillus kefiranofaciens ZW18 from Kefir enhances the anti-tumor effect of anti-programmed cell death 1 (PD-1) immunotherapy by modulating the gut microbiota.</title>
        <authorList>
            <person name="Zhao J."/>
            <person name="Wang Y."/>
            <person name="Wang J."/>
            <person name="Lv M."/>
            <person name="Zhou C."/>
            <person name="Jia L."/>
            <person name="Geng W."/>
        </authorList>
    </citation>
    <scope>NUCLEOTIDE SEQUENCE</scope>
    <source>
        <strain evidence="13">ZW18</strain>
    </source>
</reference>
<evidence type="ECO:0000256" key="6">
    <source>
        <dbReference type="ARBA" id="ARBA00022927"/>
    </source>
</evidence>
<comment type="similarity">
    <text evidence="2">Belongs to the YajC family.</text>
</comment>
<evidence type="ECO:0000256" key="4">
    <source>
        <dbReference type="ARBA" id="ARBA00022475"/>
    </source>
</evidence>
<evidence type="ECO:0000313" key="13">
    <source>
        <dbReference type="EMBL" id="WGO86840.1"/>
    </source>
</evidence>
<dbReference type="PANTHER" id="PTHR33909">
    <property type="entry name" value="SEC TRANSLOCON ACCESSORY COMPLEX SUBUNIT YAJC"/>
    <property type="match status" value="1"/>
</dbReference>
<name>A0AAX3UGL7_9LACO</name>
<evidence type="ECO:0000256" key="1">
    <source>
        <dbReference type="ARBA" id="ARBA00004162"/>
    </source>
</evidence>
<keyword evidence="4" id="KW-1003">Cell membrane</keyword>
<dbReference type="AlphaFoldDB" id="A0AAX3UGL7"/>
<evidence type="ECO:0000313" key="15">
    <source>
        <dbReference type="Proteomes" id="UP001242513"/>
    </source>
</evidence>
<evidence type="ECO:0000256" key="7">
    <source>
        <dbReference type="ARBA" id="ARBA00022989"/>
    </source>
</evidence>
<keyword evidence="9 11" id="KW-0472">Membrane</keyword>
<dbReference type="SMART" id="SM01323">
    <property type="entry name" value="YajC"/>
    <property type="match status" value="1"/>
</dbReference>
<evidence type="ECO:0000256" key="8">
    <source>
        <dbReference type="ARBA" id="ARBA00023010"/>
    </source>
</evidence>
<comment type="subcellular location">
    <subcellularLocation>
        <location evidence="1">Cell membrane</location>
        <topology evidence="1">Single-pass membrane protein</topology>
    </subcellularLocation>
</comment>
<dbReference type="InterPro" id="IPR003849">
    <property type="entry name" value="Preprotein_translocase_YajC"/>
</dbReference>
<dbReference type="GeneID" id="72686336"/>
<keyword evidence="5 11" id="KW-0812">Transmembrane</keyword>
<evidence type="ECO:0000313" key="14">
    <source>
        <dbReference type="Proteomes" id="UP000181860"/>
    </source>
</evidence>
<keyword evidence="7 11" id="KW-1133">Transmembrane helix</keyword>
<evidence type="ECO:0000256" key="3">
    <source>
        <dbReference type="ARBA" id="ARBA00022448"/>
    </source>
</evidence>
<evidence type="ECO:0000313" key="12">
    <source>
        <dbReference type="EMBL" id="SDA39656.1"/>
    </source>
</evidence>
<dbReference type="PRINTS" id="PR01853">
    <property type="entry name" value="YAJCTRNLCASE"/>
</dbReference>
<organism evidence="13 15">
    <name type="scientific">Lactobacillus kefiranofaciens</name>
    <dbReference type="NCBI Taxonomy" id="267818"/>
    <lineage>
        <taxon>Bacteria</taxon>
        <taxon>Bacillati</taxon>
        <taxon>Bacillota</taxon>
        <taxon>Bacilli</taxon>
        <taxon>Lactobacillales</taxon>
        <taxon>Lactobacillaceae</taxon>
        <taxon>Lactobacillus</taxon>
    </lineage>
</organism>
<reference evidence="13" key="3">
    <citation type="submission" date="2023-04" db="EMBL/GenBank/DDBJ databases">
        <authorList>
            <person name="Wang Y."/>
        </authorList>
    </citation>
    <scope>NUCLEOTIDE SEQUENCE</scope>
    <source>
        <strain evidence="13">ZW18</strain>
    </source>
</reference>
<feature type="region of interest" description="Disordered" evidence="10">
    <location>
        <begin position="99"/>
        <end position="150"/>
    </location>
</feature>
<keyword evidence="6" id="KW-0653">Protein transport</keyword>
<evidence type="ECO:0000256" key="10">
    <source>
        <dbReference type="SAM" id="MobiDB-lite"/>
    </source>
</evidence>
<evidence type="ECO:0000256" key="2">
    <source>
        <dbReference type="ARBA" id="ARBA00006742"/>
    </source>
</evidence>
<evidence type="ECO:0000256" key="11">
    <source>
        <dbReference type="SAM" id="Phobius"/>
    </source>
</evidence>
<dbReference type="Proteomes" id="UP001242513">
    <property type="component" value="Chromosome"/>
</dbReference>
<dbReference type="NCBIfam" id="TIGR00739">
    <property type="entry name" value="yajC"/>
    <property type="match status" value="1"/>
</dbReference>
<dbReference type="Pfam" id="PF02699">
    <property type="entry name" value="YajC"/>
    <property type="match status" value="1"/>
</dbReference>
<accession>A0AAX3UGL7</accession>
<reference evidence="12 14" key="1">
    <citation type="submission" date="2016-10" db="EMBL/GenBank/DDBJ databases">
        <authorList>
            <person name="Varghese N."/>
            <person name="Submissions S."/>
        </authorList>
    </citation>
    <scope>NUCLEOTIDE SEQUENCE [LARGE SCALE GENOMIC DNA]</scope>
    <source>
        <strain evidence="12 14">ATCC 43761</strain>
    </source>
</reference>
<evidence type="ECO:0000256" key="5">
    <source>
        <dbReference type="ARBA" id="ARBA00022692"/>
    </source>
</evidence>
<dbReference type="Proteomes" id="UP000181860">
    <property type="component" value="Unassembled WGS sequence"/>
</dbReference>
<dbReference type="EMBL" id="FMXC01000002">
    <property type="protein sequence ID" value="SDA39656.1"/>
    <property type="molecule type" value="Genomic_DNA"/>
</dbReference>
<keyword evidence="14" id="KW-1185">Reference proteome</keyword>
<sequence length="150" mass="16607">MNTLFLANAGGAAGGNMMMIILFIILIGFTYFGMIRPQKKQQQKRMQMMDKLKKGDEVVLVDGLHAKVDKINGDHTIVVDADGIYLTFERMAVRRIIPAAAPAEPAKTEEKPADKAEDAKTDKSDEKEKIKPAPADELKSTSTEENKEDK</sequence>
<keyword evidence="8" id="KW-0811">Translocation</keyword>
<dbReference type="PANTHER" id="PTHR33909:SF1">
    <property type="entry name" value="SEC TRANSLOCON ACCESSORY COMPLEX SUBUNIT YAJC"/>
    <property type="match status" value="1"/>
</dbReference>
<proteinExistence type="inferred from homology"/>
<dbReference type="EMBL" id="CP123735">
    <property type="protein sequence ID" value="WGO86840.1"/>
    <property type="molecule type" value="Genomic_DNA"/>
</dbReference>